<feature type="transmembrane region" description="Helical" evidence="1">
    <location>
        <begin position="376"/>
        <end position="395"/>
    </location>
</feature>
<comment type="caution">
    <text evidence="2">The sequence shown here is derived from an EMBL/GenBank/DDBJ whole genome shotgun (WGS) entry which is preliminary data.</text>
</comment>
<keyword evidence="1" id="KW-1133">Transmembrane helix</keyword>
<feature type="transmembrane region" description="Helical" evidence="1">
    <location>
        <begin position="189"/>
        <end position="207"/>
    </location>
</feature>
<feature type="transmembrane region" description="Helical" evidence="1">
    <location>
        <begin position="342"/>
        <end position="364"/>
    </location>
</feature>
<feature type="transmembrane region" description="Helical" evidence="1">
    <location>
        <begin position="156"/>
        <end position="177"/>
    </location>
</feature>
<evidence type="ECO:0000313" key="2">
    <source>
        <dbReference type="EMBL" id="MFC7670345.1"/>
    </source>
</evidence>
<keyword evidence="3" id="KW-1185">Reference proteome</keyword>
<feature type="transmembrane region" description="Helical" evidence="1">
    <location>
        <begin position="7"/>
        <end position="26"/>
    </location>
</feature>
<proteinExistence type="predicted"/>
<dbReference type="RefSeq" id="WP_380205795.1">
    <property type="nucleotide sequence ID" value="NZ_JBHTEK010000001.1"/>
</dbReference>
<feature type="transmembrane region" description="Helical" evidence="1">
    <location>
        <begin position="310"/>
        <end position="330"/>
    </location>
</feature>
<organism evidence="2 3">
    <name type="scientific">Hymenobacter humi</name>
    <dbReference type="NCBI Taxonomy" id="1411620"/>
    <lineage>
        <taxon>Bacteria</taxon>
        <taxon>Pseudomonadati</taxon>
        <taxon>Bacteroidota</taxon>
        <taxon>Cytophagia</taxon>
        <taxon>Cytophagales</taxon>
        <taxon>Hymenobacteraceae</taxon>
        <taxon>Hymenobacter</taxon>
    </lineage>
</organism>
<dbReference type="Proteomes" id="UP001596513">
    <property type="component" value="Unassembled WGS sequence"/>
</dbReference>
<keyword evidence="1" id="KW-0472">Membrane</keyword>
<accession>A0ABW2UDU2</accession>
<reference evidence="3" key="1">
    <citation type="journal article" date="2019" name="Int. J. Syst. Evol. Microbiol.">
        <title>The Global Catalogue of Microorganisms (GCM) 10K type strain sequencing project: providing services to taxonomists for standard genome sequencing and annotation.</title>
        <authorList>
            <consortium name="The Broad Institute Genomics Platform"/>
            <consortium name="The Broad Institute Genome Sequencing Center for Infectious Disease"/>
            <person name="Wu L."/>
            <person name="Ma J."/>
        </authorList>
    </citation>
    <scope>NUCLEOTIDE SEQUENCE [LARGE SCALE GENOMIC DNA]</scope>
    <source>
        <strain evidence="3">JCM 19635</strain>
    </source>
</reference>
<evidence type="ECO:0000313" key="3">
    <source>
        <dbReference type="Proteomes" id="UP001596513"/>
    </source>
</evidence>
<evidence type="ECO:0008006" key="4">
    <source>
        <dbReference type="Google" id="ProtNLM"/>
    </source>
</evidence>
<feature type="transmembrane region" description="Helical" evidence="1">
    <location>
        <begin position="213"/>
        <end position="232"/>
    </location>
</feature>
<gene>
    <name evidence="2" type="ORF">ACFQT0_25495</name>
</gene>
<feature type="transmembrane region" description="Helical" evidence="1">
    <location>
        <begin position="130"/>
        <end position="150"/>
    </location>
</feature>
<sequence length="490" mass="55580">MLKRHWHYLLLLFLLFDFGYSFWHYMQFALDGDLAPVVWPSEGFSHVLRDPFGLRVLLHNDRYPAPNRFFAHFFLFEYFRHVPLWLQHLLSPLDSLYAACALVKITAHALIVYALAVAVSNRTHVLHEHFLLAAVLVSPLLQTSGFNYQMGVVDWSITYTAFYALPLALLLLFFLPFFRAAVHGTPLRVSWWGYAGLVGLALIVSFSSPTIPGTALVVCPAVLLVGWYRRFAARSGQPWLLRASRALGDIPRPVLILFGLLSALSLYSLFIGLNNSENLWTNLPLAQRYARLPLGVYYQFTSQFLTDEPLTGVGLPLLLAMLLVNAFLLGRQQRTPLGTHTLAVLKLLALFALIYLLLLPLGGYRSYREFIVRRDTILPITIGMIAAFALSAFYLLTHLPKPSRWQYATAVAAFLAVFTLADQFQPNKSNACERALFTTLAQSPAPIVRLPATCTMMDWQPLTDYRKSELNGQMLQYWGITKTPKRYYQQ</sequence>
<feature type="transmembrane region" description="Helical" evidence="1">
    <location>
        <begin position="253"/>
        <end position="273"/>
    </location>
</feature>
<keyword evidence="1" id="KW-0812">Transmembrane</keyword>
<dbReference type="EMBL" id="JBHTEK010000001">
    <property type="protein sequence ID" value="MFC7670345.1"/>
    <property type="molecule type" value="Genomic_DNA"/>
</dbReference>
<feature type="transmembrane region" description="Helical" evidence="1">
    <location>
        <begin position="96"/>
        <end position="118"/>
    </location>
</feature>
<protein>
    <recommendedName>
        <fullName evidence="4">Glycosyltransferase RgtA/B/C/D-like domain-containing protein</fullName>
    </recommendedName>
</protein>
<evidence type="ECO:0000256" key="1">
    <source>
        <dbReference type="SAM" id="Phobius"/>
    </source>
</evidence>
<name>A0ABW2UDU2_9BACT</name>